<name>A0ABD0PL65_CIRMR</name>
<keyword evidence="2" id="KW-1185">Reference proteome</keyword>
<gene>
    <name evidence="1" type="ORF">M9458_030762</name>
</gene>
<dbReference type="Proteomes" id="UP001529510">
    <property type="component" value="Unassembled WGS sequence"/>
</dbReference>
<dbReference type="AlphaFoldDB" id="A0ABD0PL65"/>
<sequence length="55" mass="6087">CGRKGNSPGRACPTADYPTGLWLREEIRTLTQPVALKGPLLGLRMTEMPTVMLCW</sequence>
<evidence type="ECO:0000313" key="2">
    <source>
        <dbReference type="Proteomes" id="UP001529510"/>
    </source>
</evidence>
<evidence type="ECO:0000313" key="1">
    <source>
        <dbReference type="EMBL" id="KAL0174794.1"/>
    </source>
</evidence>
<dbReference type="EMBL" id="JAMKFB020000015">
    <property type="protein sequence ID" value="KAL0174794.1"/>
    <property type="molecule type" value="Genomic_DNA"/>
</dbReference>
<protein>
    <submittedName>
        <fullName evidence="1">Uncharacterized protein</fullName>
    </submittedName>
</protein>
<reference evidence="1 2" key="1">
    <citation type="submission" date="2024-05" db="EMBL/GenBank/DDBJ databases">
        <title>Genome sequencing and assembly of Indian major carp, Cirrhinus mrigala (Hamilton, 1822).</title>
        <authorList>
            <person name="Mohindra V."/>
            <person name="Chowdhury L.M."/>
            <person name="Lal K."/>
            <person name="Jena J.K."/>
        </authorList>
    </citation>
    <scope>NUCLEOTIDE SEQUENCE [LARGE SCALE GENOMIC DNA]</scope>
    <source>
        <strain evidence="1">CM1030</strain>
        <tissue evidence="1">Blood</tissue>
    </source>
</reference>
<comment type="caution">
    <text evidence="1">The sequence shown here is derived from an EMBL/GenBank/DDBJ whole genome shotgun (WGS) entry which is preliminary data.</text>
</comment>
<organism evidence="1 2">
    <name type="scientific">Cirrhinus mrigala</name>
    <name type="common">Mrigala</name>
    <dbReference type="NCBI Taxonomy" id="683832"/>
    <lineage>
        <taxon>Eukaryota</taxon>
        <taxon>Metazoa</taxon>
        <taxon>Chordata</taxon>
        <taxon>Craniata</taxon>
        <taxon>Vertebrata</taxon>
        <taxon>Euteleostomi</taxon>
        <taxon>Actinopterygii</taxon>
        <taxon>Neopterygii</taxon>
        <taxon>Teleostei</taxon>
        <taxon>Ostariophysi</taxon>
        <taxon>Cypriniformes</taxon>
        <taxon>Cyprinidae</taxon>
        <taxon>Labeoninae</taxon>
        <taxon>Labeonini</taxon>
        <taxon>Cirrhinus</taxon>
    </lineage>
</organism>
<feature type="non-terminal residue" evidence="1">
    <location>
        <position position="1"/>
    </location>
</feature>
<proteinExistence type="predicted"/>
<accession>A0ABD0PL65</accession>
<feature type="non-terminal residue" evidence="1">
    <location>
        <position position="55"/>
    </location>
</feature>